<evidence type="ECO:0000313" key="4">
    <source>
        <dbReference type="Proteomes" id="UP000009224"/>
    </source>
</evidence>
<dbReference type="InterPro" id="IPR025110">
    <property type="entry name" value="AMP-bd_C"/>
</dbReference>
<sequence>MTSISEALGRLWRADDDARLLQQHGDWVAWGRVRRLAEQIDEQLTAVGCGTGGRVAVVLGNRTESVAALIAIMRGERTLVTISPLQPVERLSRDLAASGVAFVLAPQAIFGDSAFTAALPELGAAAWSVESDAVQQRTALSAAQIATAPGVAVEMLTSGTTGAPKRIPLSRTQLESSLASALQHNDKSDGSERAPLSGTVGFVVLPIVHIGGLWGLLQSLVTARPFVLLERFTLPAWRAAVVEHRPGMVSLPPPAIRAVLDSDMSTDELSSVRAVTAGAAAVEPAMVDEFYERFGIPVLAVYGATEFSGAVAGWTKKDFDVRWVEKKGSVGRAFPGVRLQVVDGEGNLLPAGETGRLRVSSPQAGGSPDSWVTTSDLAHLDADGYLYIDGRADDVIVRGGFKVAPDAVVRALRAHPAVLDAAVAGLPDERLGHIPFAAVELRPGVSIDPDELREHCRASLTPYEVPAQVHVIDELPRGAALKVDRQRLIALLEANR</sequence>
<evidence type="ECO:0000313" key="3">
    <source>
        <dbReference type="EMBL" id="AEF37839.1"/>
    </source>
</evidence>
<dbReference type="GO" id="GO:0006631">
    <property type="term" value="P:fatty acid metabolic process"/>
    <property type="evidence" value="ECO:0007669"/>
    <property type="project" value="TreeGrafter"/>
</dbReference>
<keyword evidence="3" id="KW-0436">Ligase</keyword>
<dbReference type="OrthoDB" id="3444674at2"/>
<dbReference type="CDD" id="cd04433">
    <property type="entry name" value="AFD_class_I"/>
    <property type="match status" value="1"/>
</dbReference>
<dbReference type="AlphaFoldDB" id="F5YRP8"/>
<feature type="domain" description="AMP-binding enzyme C-terminal" evidence="2">
    <location>
        <begin position="411"/>
        <end position="477"/>
    </location>
</feature>
<dbReference type="eggNOG" id="COG0318">
    <property type="taxonomic scope" value="Bacteria"/>
</dbReference>
<dbReference type="InterPro" id="IPR045851">
    <property type="entry name" value="AMP-bd_C_sf"/>
</dbReference>
<gene>
    <name evidence="3" type="ordered locus">JDM601_3839</name>
</gene>
<dbReference type="Proteomes" id="UP000009224">
    <property type="component" value="Chromosome"/>
</dbReference>
<accession>F5YRP8</accession>
<dbReference type="Gene3D" id="3.30.300.30">
    <property type="match status" value="1"/>
</dbReference>
<dbReference type="PANTHER" id="PTHR43201">
    <property type="entry name" value="ACYL-COA SYNTHETASE"/>
    <property type="match status" value="1"/>
</dbReference>
<dbReference type="SUPFAM" id="SSF56801">
    <property type="entry name" value="Acetyl-CoA synthetase-like"/>
    <property type="match status" value="1"/>
</dbReference>
<dbReference type="Pfam" id="PF00501">
    <property type="entry name" value="AMP-binding"/>
    <property type="match status" value="1"/>
</dbReference>
<dbReference type="InterPro" id="IPR000873">
    <property type="entry name" value="AMP-dep_synth/lig_dom"/>
</dbReference>
<dbReference type="GO" id="GO:0031956">
    <property type="term" value="F:medium-chain fatty acid-CoA ligase activity"/>
    <property type="evidence" value="ECO:0007669"/>
    <property type="project" value="TreeGrafter"/>
</dbReference>
<dbReference type="PANTHER" id="PTHR43201:SF32">
    <property type="entry name" value="2-SUCCINYLBENZOATE--COA LIGASE, CHLOROPLASTIC_PEROXISOMAL"/>
    <property type="match status" value="1"/>
</dbReference>
<evidence type="ECO:0000259" key="1">
    <source>
        <dbReference type="Pfam" id="PF00501"/>
    </source>
</evidence>
<dbReference type="HOGENOM" id="CLU_000022_59_0_11"/>
<dbReference type="RefSeq" id="WP_013830762.1">
    <property type="nucleotide sequence ID" value="NC_015576.1"/>
</dbReference>
<organism evidence="3 4">
    <name type="scientific">Mycolicibacter sinensis (strain JDM601)</name>
    <name type="common">Mycobacterium sinense</name>
    <dbReference type="NCBI Taxonomy" id="875328"/>
    <lineage>
        <taxon>Bacteria</taxon>
        <taxon>Bacillati</taxon>
        <taxon>Actinomycetota</taxon>
        <taxon>Actinomycetes</taxon>
        <taxon>Mycobacteriales</taxon>
        <taxon>Mycobacteriaceae</taxon>
        <taxon>Mycolicibacter</taxon>
    </lineage>
</organism>
<dbReference type="STRING" id="875328.JDM601_3839"/>
<dbReference type="KEGG" id="mjd:JDM601_3839"/>
<dbReference type="Pfam" id="PF13193">
    <property type="entry name" value="AMP-binding_C"/>
    <property type="match status" value="1"/>
</dbReference>
<dbReference type="InterPro" id="IPR042099">
    <property type="entry name" value="ANL_N_sf"/>
</dbReference>
<name>F5YRP8_MYCSD</name>
<reference evidence="3 4" key="1">
    <citation type="journal article" date="2011" name="J. Bacteriol.">
        <title>Complete genome sequence of a novel clinical isolate, the nontuberculous Mycobacterium strain JDM601.</title>
        <authorList>
            <person name="Zhang Z.Y."/>
            <person name="Sun Z.Q."/>
            <person name="Wang Z.L."/>
            <person name="Wen Z.L."/>
            <person name="Sun Q.W."/>
            <person name="Zhu Z.Q."/>
            <person name="Song Y.Z."/>
            <person name="Zhao J.W."/>
            <person name="Wang H.H."/>
            <person name="Zhang S.L."/>
            <person name="Guo X.K."/>
        </authorList>
    </citation>
    <scope>NUCLEOTIDE SEQUENCE [LARGE SCALE GENOMIC DNA]</scope>
    <source>
        <strain evidence="3 4">JDM601</strain>
    </source>
</reference>
<dbReference type="EMBL" id="CP002329">
    <property type="protein sequence ID" value="AEF37839.1"/>
    <property type="molecule type" value="Genomic_DNA"/>
</dbReference>
<evidence type="ECO:0000259" key="2">
    <source>
        <dbReference type="Pfam" id="PF13193"/>
    </source>
</evidence>
<protein>
    <submittedName>
        <fullName evidence="3">Long-chain fatty-acid CoA ligase</fullName>
    </submittedName>
</protein>
<proteinExistence type="predicted"/>
<keyword evidence="4" id="KW-1185">Reference proteome</keyword>
<dbReference type="Gene3D" id="3.40.50.12780">
    <property type="entry name" value="N-terminal domain of ligase-like"/>
    <property type="match status" value="1"/>
</dbReference>
<feature type="domain" description="AMP-dependent synthetase/ligase" evidence="1">
    <location>
        <begin position="17"/>
        <end position="363"/>
    </location>
</feature>